<feature type="compositionally biased region" description="Polar residues" evidence="2">
    <location>
        <begin position="238"/>
        <end position="258"/>
    </location>
</feature>
<name>A0A0J9SDH2_PLAVI</name>
<evidence type="ECO:0000256" key="1">
    <source>
        <dbReference type="SAM" id="Coils"/>
    </source>
</evidence>
<reference evidence="3 4" key="1">
    <citation type="submission" date="2011-08" db="EMBL/GenBank/DDBJ databases">
        <title>The Genome Sequence of Plasmodium vivax India VII.</title>
        <authorList>
            <consortium name="The Broad Institute Genome Sequencing Platform"/>
            <consortium name="The Broad Institute Genome Sequencing Center for Infectious Disease"/>
            <person name="Neafsey D."/>
            <person name="Carlton J."/>
            <person name="Barnwell J."/>
            <person name="Collins W."/>
            <person name="Escalante A."/>
            <person name="Mullikin J."/>
            <person name="Saul A."/>
            <person name="Guigo R."/>
            <person name="Camara F."/>
            <person name="Young S.K."/>
            <person name="Zeng Q."/>
            <person name="Gargeya S."/>
            <person name="Fitzgerald M."/>
            <person name="Haas B."/>
            <person name="Abouelleil A."/>
            <person name="Alvarado L."/>
            <person name="Arachchi H.M."/>
            <person name="Berlin A."/>
            <person name="Brown A."/>
            <person name="Chapman S.B."/>
            <person name="Chen Z."/>
            <person name="Dunbar C."/>
            <person name="Freedman E."/>
            <person name="Gearin G."/>
            <person name="Gellesch M."/>
            <person name="Goldberg J."/>
            <person name="Griggs A."/>
            <person name="Gujja S."/>
            <person name="Heiman D."/>
            <person name="Howarth C."/>
            <person name="Larson L."/>
            <person name="Lui A."/>
            <person name="MacDonald P.J.P."/>
            <person name="Montmayeur A."/>
            <person name="Murphy C."/>
            <person name="Neiman D."/>
            <person name="Pearson M."/>
            <person name="Priest M."/>
            <person name="Roberts A."/>
            <person name="Saif S."/>
            <person name="Shea T."/>
            <person name="Shenoy N."/>
            <person name="Sisk P."/>
            <person name="Stolte C."/>
            <person name="Sykes S."/>
            <person name="Wortman J."/>
            <person name="Nusbaum C."/>
            <person name="Birren B."/>
        </authorList>
    </citation>
    <scope>NUCLEOTIDE SEQUENCE [LARGE SCALE GENOMIC DNA]</scope>
    <source>
        <strain evidence="3 4">India VII</strain>
    </source>
</reference>
<sequence length="959" mass="109214">MLGKFISETYNKVKSKADEVRLHVSVQAIKAKEVFGLVKPTTVEQLEVLLNYELQQIDTAEALIGTYKKWIYNLSQSEKCDCIRYYKSVNRGSEKRESATSTARSFTNSNEEQKDNTFQVKRRSEHTLSNSNITSACNSDIVDAYDSYCNSEDEPAKGGADLEEQHQSIAGMVTPVKLNDIFDAEPRRHVMLGSQEGLPHETTIAEKNKSNADESKGNTDESKGNTDESKGNTDESKGNTAQETAHSTSKCEPSQNANKEQPASYIYDDHYGYNFKEFFLKSNILEKSISLILEKRDIRLSLVGPIEKDDLENPRTTILTLFSHCLIGNQKLHKDILFIILTTDKLFDNHKELFLELLAVLKYDYLDVYLMNIRKIVSAEVLSLKSKIQMYDSKLINVSKLSSMDILSPRTSVSSIDFDKEELHSQQYATRQTGKRDLEVSSPPFSFESLDGQPLYTQEHSGAAQLSDHPHPLGVTNTTNPANQKNEENTFDTEGAWENDPPKTELSKEISKEISKELCKELGKKLSNELSKELGKKLSNELSKELHREDSPADEKEIIESNKMQQIKILASAKLIELHKMLQRILQVATENRQKRKVEIKVKLEELKKIMEVCKKDCEITLHDTEDSKVHIENVYVKELDLRTSSINQTQEQVDQMKRTIEELLKKKRDLYNEYNLICNEINIMNKQLSTVLSTLTAYKKELNQAEVEYLNKLSNTNKAKHMHQERKLYVSNLDNISDEILREYESSTYISTDELVSKTLKMKKPLNKVITNHLTYLKDKLCLLNALLKFYVLRVKFLLGQHPTEGGAAEGKATEGNTMGVMQSHSAKDTEGNTVGDVHNHSAKDMESNAMGGTHTHSEVYPERNPLGDEPNSLAPPNHQEQARKLKLIKYKKCYFKIIEQISKVWVAIQEFYDLNKENIDDAEGDCPADAIYQQINDLYNYSKRFIMQNGSLISSIS</sequence>
<dbReference type="PANTHER" id="PTHR37458:SF1">
    <property type="entry name" value="THISBE"/>
    <property type="match status" value="1"/>
</dbReference>
<evidence type="ECO:0000313" key="3">
    <source>
        <dbReference type="EMBL" id="KMZ80995.1"/>
    </source>
</evidence>
<dbReference type="PANTHER" id="PTHR37458">
    <property type="entry name" value="THISBE"/>
    <property type="match status" value="1"/>
</dbReference>
<feature type="compositionally biased region" description="Polar residues" evidence="2">
    <location>
        <begin position="475"/>
        <end position="484"/>
    </location>
</feature>
<protein>
    <submittedName>
        <fullName evidence="3">Uncharacterized protein</fullName>
    </submittedName>
</protein>
<feature type="region of interest" description="Disordered" evidence="2">
    <location>
        <begin position="193"/>
        <end position="258"/>
    </location>
</feature>
<evidence type="ECO:0000313" key="4">
    <source>
        <dbReference type="Proteomes" id="UP000053562"/>
    </source>
</evidence>
<dbReference type="Proteomes" id="UP000053562">
    <property type="component" value="Unassembled WGS sequence"/>
</dbReference>
<keyword evidence="1" id="KW-0175">Coiled coil</keyword>
<gene>
    <name evidence="3" type="ORF">PVIIG_04513</name>
</gene>
<organism evidence="3 4">
    <name type="scientific">Plasmodium vivax India VII</name>
    <dbReference type="NCBI Taxonomy" id="1077284"/>
    <lineage>
        <taxon>Eukaryota</taxon>
        <taxon>Sar</taxon>
        <taxon>Alveolata</taxon>
        <taxon>Apicomplexa</taxon>
        <taxon>Aconoidasida</taxon>
        <taxon>Haemosporida</taxon>
        <taxon>Plasmodiidae</taxon>
        <taxon>Plasmodium</taxon>
        <taxon>Plasmodium (Plasmodium)</taxon>
    </lineage>
</organism>
<feature type="region of interest" description="Disordered" evidence="2">
    <location>
        <begin position="459"/>
        <end position="503"/>
    </location>
</feature>
<feature type="compositionally biased region" description="Polar residues" evidence="2">
    <location>
        <begin position="99"/>
        <end position="110"/>
    </location>
</feature>
<dbReference type="GO" id="GO:0048018">
    <property type="term" value="F:receptor ligand activity"/>
    <property type="evidence" value="ECO:0007669"/>
    <property type="project" value="TreeGrafter"/>
</dbReference>
<feature type="compositionally biased region" description="Basic and acidic residues" evidence="2">
    <location>
        <begin position="203"/>
        <end position="237"/>
    </location>
</feature>
<dbReference type="AlphaFoldDB" id="A0A0J9SDH2"/>
<feature type="region of interest" description="Disordered" evidence="2">
    <location>
        <begin position="94"/>
        <end position="125"/>
    </location>
</feature>
<dbReference type="GO" id="GO:0005615">
    <property type="term" value="C:extracellular space"/>
    <property type="evidence" value="ECO:0007669"/>
    <property type="project" value="TreeGrafter"/>
</dbReference>
<proteinExistence type="predicted"/>
<accession>A0A0J9SDH2</accession>
<feature type="region of interest" description="Disordered" evidence="2">
    <location>
        <begin position="849"/>
        <end position="879"/>
    </location>
</feature>
<dbReference type="OrthoDB" id="377743at2759"/>
<evidence type="ECO:0000256" key="2">
    <source>
        <dbReference type="SAM" id="MobiDB-lite"/>
    </source>
</evidence>
<dbReference type="EMBL" id="KQ234261">
    <property type="protein sequence ID" value="KMZ80995.1"/>
    <property type="molecule type" value="Genomic_DNA"/>
</dbReference>
<feature type="coiled-coil region" evidence="1">
    <location>
        <begin position="647"/>
        <end position="681"/>
    </location>
</feature>